<accession>A0A511CZI4</accession>
<name>A0A511CZI4_9PSEU</name>
<keyword evidence="2" id="KW-1185">Reference proteome</keyword>
<comment type="caution">
    <text evidence="1">The sequence shown here is derived from an EMBL/GenBank/DDBJ whole genome shotgun (WGS) entry which is preliminary data.</text>
</comment>
<evidence type="ECO:0000313" key="1">
    <source>
        <dbReference type="EMBL" id="GEL17960.1"/>
    </source>
</evidence>
<reference evidence="1 2" key="1">
    <citation type="submission" date="2019-07" db="EMBL/GenBank/DDBJ databases">
        <title>Whole genome shotgun sequence of Pseudonocardia asaccharolytica NBRC 16224.</title>
        <authorList>
            <person name="Hosoyama A."/>
            <person name="Uohara A."/>
            <person name="Ohji S."/>
            <person name="Ichikawa N."/>
        </authorList>
    </citation>
    <scope>NUCLEOTIDE SEQUENCE [LARGE SCALE GENOMIC DNA]</scope>
    <source>
        <strain evidence="1 2">NBRC 16224</strain>
    </source>
</reference>
<organism evidence="1 2">
    <name type="scientific">Pseudonocardia asaccharolytica DSM 44247 = NBRC 16224</name>
    <dbReference type="NCBI Taxonomy" id="1123024"/>
    <lineage>
        <taxon>Bacteria</taxon>
        <taxon>Bacillati</taxon>
        <taxon>Actinomycetota</taxon>
        <taxon>Actinomycetes</taxon>
        <taxon>Pseudonocardiales</taxon>
        <taxon>Pseudonocardiaceae</taxon>
        <taxon>Pseudonocardia</taxon>
    </lineage>
</organism>
<gene>
    <name evidence="1" type="ORF">PA7_17970</name>
</gene>
<dbReference type="AlphaFoldDB" id="A0A511CZI4"/>
<proteinExistence type="predicted"/>
<dbReference type="InterPro" id="IPR027417">
    <property type="entry name" value="P-loop_NTPase"/>
</dbReference>
<protein>
    <recommendedName>
        <fullName evidence="3">Orc1-like AAA ATPase domain-containing protein</fullName>
    </recommendedName>
</protein>
<dbReference type="SUPFAM" id="SSF52540">
    <property type="entry name" value="P-loop containing nucleoside triphosphate hydrolases"/>
    <property type="match status" value="1"/>
</dbReference>
<dbReference type="STRING" id="1123024.GCA_000423625_03293"/>
<sequence>MTSAGGPSGTLGEVLAGRRGRYFVGRIAEASLFRDALQQDEPPFSVLHVHGPGGIGKTALLDVFAGVADAADATVARLDGRDLDPAPSALTEALAASLDIPGGDGVISAPGRVVLLIDTYERLAPVDDWIRARLLPRLPATAITVLAGREPPTPAWRADPGWRDLLRVVSLRNLRPEDSRGYLSAGGVDPALHERMLTVTHGHPLGLSLLADVVARDGEMPADPLTPDLVGTLLQRFVEAVPSALCRRALEVCALARVTTESQLRDVLELDDAHELFGWLRELSFVEAGPDGVFPHDLARDALAADLRWRDLDGYRRVFRGVRNHIHARLAAAEGREQQRAIVDEKFLFERFVSRNLPGVAVPVDWESLGRHYPVQAGPEDRTVILDLVRAWEGEESAAIAERWLDHQPEGFYVLGGHDSPVRGVLGFLDLTRASTADLAADPGARAAWDFAHRQAPPRARDAVRQTRFVIDAHAYQAPSPTMTVAPALSIQRHLHTPNLAWNFLTLAEPDRWAEYFAVAETPRAAGADFTVGGRRYGLFAHDYRQLSVVAWLELVTERALAEDVRVAPPVRPPALLVLSQPEFADAVRQALRDLHRPDLLARNPLLRTRLLCDRAGDGEPGAGTLEALLRDAVDGLARHPGDDKLLRAVDRTYLRPAGTQEAAAAVLGLPFSTYRRHLGRGLARIVSWLWEREVYGPEHR</sequence>
<dbReference type="RefSeq" id="WP_028930886.1">
    <property type="nucleotide sequence ID" value="NZ_AUII01000015.1"/>
</dbReference>
<dbReference type="OrthoDB" id="5167319at2"/>
<dbReference type="Gene3D" id="3.40.50.300">
    <property type="entry name" value="P-loop containing nucleotide triphosphate hydrolases"/>
    <property type="match status" value="1"/>
</dbReference>
<dbReference type="Proteomes" id="UP000321328">
    <property type="component" value="Unassembled WGS sequence"/>
</dbReference>
<evidence type="ECO:0000313" key="2">
    <source>
        <dbReference type="Proteomes" id="UP000321328"/>
    </source>
</evidence>
<evidence type="ECO:0008006" key="3">
    <source>
        <dbReference type="Google" id="ProtNLM"/>
    </source>
</evidence>
<dbReference type="EMBL" id="BJVI01000014">
    <property type="protein sequence ID" value="GEL17960.1"/>
    <property type="molecule type" value="Genomic_DNA"/>
</dbReference>